<dbReference type="GO" id="GO:0042149">
    <property type="term" value="P:cellular response to glucose starvation"/>
    <property type="evidence" value="ECO:0007669"/>
    <property type="project" value="TreeGrafter"/>
</dbReference>
<dbReference type="Gene3D" id="1.10.10.2150">
    <property type="entry name" value="Ribosomal RNA-processing protein 8, N-terminal domain"/>
    <property type="match status" value="1"/>
</dbReference>
<dbReference type="InterPro" id="IPR007823">
    <property type="entry name" value="RRP8"/>
</dbReference>
<dbReference type="Pfam" id="PF05148">
    <property type="entry name" value="Methyltransf_8"/>
    <property type="match status" value="2"/>
</dbReference>
<dbReference type="PANTHER" id="PTHR12787">
    <property type="entry name" value="RIBOSOMAL RNA-PROCESSING PROTEIN 8"/>
    <property type="match status" value="1"/>
</dbReference>
<dbReference type="AlphaFoldDB" id="A0A8J5JZQ9"/>
<dbReference type="GO" id="GO:0005730">
    <property type="term" value="C:nucleolus"/>
    <property type="evidence" value="ECO:0007669"/>
    <property type="project" value="UniProtKB-SubCell"/>
</dbReference>
<keyword evidence="5" id="KW-0489">Methyltransferase</keyword>
<feature type="region of interest" description="Disordered" evidence="9">
    <location>
        <begin position="188"/>
        <end position="563"/>
    </location>
</feature>
<dbReference type="SUPFAM" id="SSF53335">
    <property type="entry name" value="S-adenosyl-L-methionine-dependent methyltransferases"/>
    <property type="match status" value="1"/>
</dbReference>
<feature type="compositionally biased region" description="Polar residues" evidence="9">
    <location>
        <begin position="514"/>
        <end position="533"/>
    </location>
</feature>
<keyword evidence="4" id="KW-0698">rRNA processing</keyword>
<dbReference type="Gene3D" id="3.40.50.150">
    <property type="entry name" value="Vaccinia Virus protein VP39"/>
    <property type="match status" value="1"/>
</dbReference>
<feature type="compositionally biased region" description="Basic and acidic residues" evidence="9">
    <location>
        <begin position="223"/>
        <end position="246"/>
    </location>
</feature>
<dbReference type="GO" id="GO:0046015">
    <property type="term" value="P:regulation of transcription by glucose"/>
    <property type="evidence" value="ECO:0007669"/>
    <property type="project" value="TreeGrafter"/>
</dbReference>
<dbReference type="InterPro" id="IPR029063">
    <property type="entry name" value="SAM-dependent_MTases_sf"/>
</dbReference>
<dbReference type="GO" id="GO:0006364">
    <property type="term" value="P:rRNA processing"/>
    <property type="evidence" value="ECO:0007669"/>
    <property type="project" value="UniProtKB-KW"/>
</dbReference>
<dbReference type="PANTHER" id="PTHR12787:SF0">
    <property type="entry name" value="RIBOSOMAL RNA-PROCESSING PROTEIN 8"/>
    <property type="match status" value="1"/>
</dbReference>
<feature type="compositionally biased region" description="Basic and acidic residues" evidence="9">
    <location>
        <begin position="394"/>
        <end position="424"/>
    </location>
</feature>
<dbReference type="GO" id="GO:0008168">
    <property type="term" value="F:methyltransferase activity"/>
    <property type="evidence" value="ECO:0007669"/>
    <property type="project" value="UniProtKB-KW"/>
</dbReference>
<dbReference type="FunFam" id="1.10.10.2150:FF:000001">
    <property type="entry name" value="Ribosomal RNA-processing protein 8"/>
    <property type="match status" value="1"/>
</dbReference>
<keyword evidence="11" id="KW-1185">Reference proteome</keyword>
<comment type="caution">
    <text evidence="10">The sequence shown here is derived from an EMBL/GenBank/DDBJ whole genome shotgun (WGS) entry which is preliminary data.</text>
</comment>
<feature type="compositionally biased region" description="Basic and acidic residues" evidence="9">
    <location>
        <begin position="499"/>
        <end position="513"/>
    </location>
</feature>
<keyword evidence="7" id="KW-0949">S-adenosyl-L-methionine</keyword>
<keyword evidence="6" id="KW-0808">Transferase</keyword>
<reference evidence="10" key="1">
    <citation type="journal article" date="2021" name="Sci. Adv.">
        <title>The American lobster genome reveals insights on longevity, neural, and immune adaptations.</title>
        <authorList>
            <person name="Polinski J.M."/>
            <person name="Zimin A.V."/>
            <person name="Clark K.F."/>
            <person name="Kohn A.B."/>
            <person name="Sadowski N."/>
            <person name="Timp W."/>
            <person name="Ptitsyn A."/>
            <person name="Khanna P."/>
            <person name="Romanova D.Y."/>
            <person name="Williams P."/>
            <person name="Greenwood S.J."/>
            <person name="Moroz L.L."/>
            <person name="Walt D.R."/>
            <person name="Bodnar A.G."/>
        </authorList>
    </citation>
    <scope>NUCLEOTIDE SEQUENCE</scope>
    <source>
        <strain evidence="10">GMGI-L3</strain>
    </source>
</reference>
<evidence type="ECO:0000313" key="11">
    <source>
        <dbReference type="Proteomes" id="UP000747542"/>
    </source>
</evidence>
<feature type="compositionally biased region" description="Low complexity" evidence="9">
    <location>
        <begin position="359"/>
        <end position="374"/>
    </location>
</feature>
<evidence type="ECO:0000256" key="1">
    <source>
        <dbReference type="ARBA" id="ARBA00004604"/>
    </source>
</evidence>
<keyword evidence="8" id="KW-0539">Nucleus</keyword>
<evidence type="ECO:0000256" key="4">
    <source>
        <dbReference type="ARBA" id="ARBA00022552"/>
    </source>
</evidence>
<dbReference type="Proteomes" id="UP000747542">
    <property type="component" value="Unassembled WGS sequence"/>
</dbReference>
<evidence type="ECO:0000256" key="3">
    <source>
        <dbReference type="ARBA" id="ARBA00020203"/>
    </source>
</evidence>
<feature type="compositionally biased region" description="Acidic residues" evidence="9">
    <location>
        <begin position="335"/>
        <end position="351"/>
    </location>
</feature>
<evidence type="ECO:0000256" key="6">
    <source>
        <dbReference type="ARBA" id="ARBA00022679"/>
    </source>
</evidence>
<feature type="compositionally biased region" description="Polar residues" evidence="9">
    <location>
        <begin position="40"/>
        <end position="56"/>
    </location>
</feature>
<dbReference type="GO" id="GO:0005677">
    <property type="term" value="C:chromatin silencing complex"/>
    <property type="evidence" value="ECO:0007669"/>
    <property type="project" value="TreeGrafter"/>
</dbReference>
<dbReference type="InterPro" id="IPR042036">
    <property type="entry name" value="RRP8_N"/>
</dbReference>
<feature type="compositionally biased region" description="Low complexity" evidence="9">
    <location>
        <begin position="484"/>
        <end position="494"/>
    </location>
</feature>
<organism evidence="10 11">
    <name type="scientific">Homarus americanus</name>
    <name type="common">American lobster</name>
    <dbReference type="NCBI Taxonomy" id="6706"/>
    <lineage>
        <taxon>Eukaryota</taxon>
        <taxon>Metazoa</taxon>
        <taxon>Ecdysozoa</taxon>
        <taxon>Arthropoda</taxon>
        <taxon>Crustacea</taxon>
        <taxon>Multicrustacea</taxon>
        <taxon>Malacostraca</taxon>
        <taxon>Eumalacostraca</taxon>
        <taxon>Eucarida</taxon>
        <taxon>Decapoda</taxon>
        <taxon>Pleocyemata</taxon>
        <taxon>Astacidea</taxon>
        <taxon>Nephropoidea</taxon>
        <taxon>Nephropidae</taxon>
        <taxon>Homarus</taxon>
    </lineage>
</organism>
<sequence>AMTSELPDSSMIKTKKKRKRKKTEDNIDTQLTAKKRKTEASNITTKQNKTDTSVTQDKPLLSTTKSPGKKTNKTNKKGVVLNDSQGRNKDSIDNTPPVNTNLKKRKRSKNKYKELNIKQNEAKGIQGNSNHLGMNGISSLGKSDSCVVVKVTPTTVLEQRGDGGKGCAETIEMRGDEGKGCAETIEMRGDEGKGCAQIKNELRLRKRKKPKDRQVNQSPENSTKNEKNIIVLKENRAVGPTKKENGEANPTKSEVTVTSHETRKQPMSKMNKKKKKMSANDSISENQRTKTDQKKPPSEKNVNKETKQKSEKRKKNTESNNKKQKKLKKEKPESSDDGVEELIFESDDDVDSDPKFKSDFNLLLEELDFNNLSEPKSLKGKKNVTKNTSIMDLKSTKKGKEEAIVEEYDKMDIDKDGGRENSKYEDDDGEDVGLSYSHNSGGDEGGTKGKEKNEDTENEESSNVLSKKKKEKKINNQKNKEKITNNQKNNEKITGNQKNNEKITDNQKNKEKITNNQKNKGKITDNQKNNENITDNRKKKMKTDTNEKSNLQSPINKKFDKGKLSRLLEEAKTEKEESKPSELSQADALRKKMADRLTSARFRMVNEELYTIKSTDAVKLFKKDREAFDTYHTGYQAQVKRWPVNPLDLVVKWLCTNVPQKKVHSLDLVAANSRVTVCDMAHSPLTMGSVDVVVFCLSLMGTNIKDFIIEANRVLREGGIMKIAEVESRFGDIPQFVNLVSKFGFHCTQKDTSEKYFFLFEFKKNRKVKKITALPDIILKPCVYKKR</sequence>
<evidence type="ECO:0000256" key="9">
    <source>
        <dbReference type="SAM" id="MobiDB-lite"/>
    </source>
</evidence>
<feature type="compositionally biased region" description="Polar residues" evidence="9">
    <location>
        <begin position="248"/>
        <end position="259"/>
    </location>
</feature>
<feature type="region of interest" description="Disordered" evidence="9">
    <location>
        <begin position="1"/>
        <end position="110"/>
    </location>
</feature>
<feature type="compositionally biased region" description="Basic and acidic residues" evidence="9">
    <location>
        <begin position="445"/>
        <end position="455"/>
    </location>
</feature>
<name>A0A8J5JZQ9_HOMAM</name>
<evidence type="ECO:0000256" key="8">
    <source>
        <dbReference type="ARBA" id="ARBA00023242"/>
    </source>
</evidence>
<dbReference type="GO" id="GO:0000183">
    <property type="term" value="P:rDNA heterochromatin formation"/>
    <property type="evidence" value="ECO:0007669"/>
    <property type="project" value="TreeGrafter"/>
</dbReference>
<dbReference type="GO" id="GO:0032259">
    <property type="term" value="P:methylation"/>
    <property type="evidence" value="ECO:0007669"/>
    <property type="project" value="UniProtKB-KW"/>
</dbReference>
<evidence type="ECO:0000256" key="7">
    <source>
        <dbReference type="ARBA" id="ARBA00022691"/>
    </source>
</evidence>
<proteinExistence type="inferred from homology"/>
<gene>
    <name evidence="10" type="primary">RRP8-L</name>
    <name evidence="10" type="ORF">Hamer_G019112</name>
</gene>
<evidence type="ECO:0000256" key="5">
    <source>
        <dbReference type="ARBA" id="ARBA00022603"/>
    </source>
</evidence>
<feature type="non-terminal residue" evidence="10">
    <location>
        <position position="1"/>
    </location>
</feature>
<evidence type="ECO:0000256" key="2">
    <source>
        <dbReference type="ARBA" id="ARBA00006301"/>
    </source>
</evidence>
<evidence type="ECO:0000313" key="10">
    <source>
        <dbReference type="EMBL" id="KAG7163843.1"/>
    </source>
</evidence>
<dbReference type="GO" id="GO:0033553">
    <property type="term" value="C:rDNA heterochromatin"/>
    <property type="evidence" value="ECO:0007669"/>
    <property type="project" value="TreeGrafter"/>
</dbReference>
<comment type="similarity">
    <text evidence="2">Belongs to the methyltransferase superfamily. RRP8 family.</text>
</comment>
<dbReference type="EMBL" id="JAHLQT010026149">
    <property type="protein sequence ID" value="KAG7163843.1"/>
    <property type="molecule type" value="Genomic_DNA"/>
</dbReference>
<comment type="subcellular location">
    <subcellularLocation>
        <location evidence="1">Nucleus</location>
        <location evidence="1">Nucleolus</location>
    </subcellularLocation>
</comment>
<feature type="compositionally biased region" description="Basic and acidic residues" evidence="9">
    <location>
        <begin position="287"/>
        <end position="309"/>
    </location>
</feature>
<feature type="compositionally biased region" description="Basic residues" evidence="9">
    <location>
        <begin position="67"/>
        <end position="76"/>
    </location>
</feature>
<protein>
    <recommendedName>
        <fullName evidence="3">Ribosomal RNA-processing protein 8</fullName>
    </recommendedName>
</protein>
<accession>A0A8J5JZQ9</accession>